<reference evidence="1" key="1">
    <citation type="submission" date="2020-05" db="EMBL/GenBank/DDBJ databases">
        <authorList>
            <person name="Chiriac C."/>
            <person name="Salcher M."/>
            <person name="Ghai R."/>
            <person name="Kavagutti S V."/>
        </authorList>
    </citation>
    <scope>NUCLEOTIDE SEQUENCE</scope>
</reference>
<dbReference type="AlphaFoldDB" id="A0A6J5ZJ67"/>
<proteinExistence type="predicted"/>
<protein>
    <submittedName>
        <fullName evidence="1">Unannotated protein</fullName>
    </submittedName>
</protein>
<gene>
    <name evidence="1" type="ORF">UFOPK3770_01101</name>
</gene>
<dbReference type="EMBL" id="CAESAJ010000142">
    <property type="protein sequence ID" value="CAB4342641.1"/>
    <property type="molecule type" value="Genomic_DNA"/>
</dbReference>
<evidence type="ECO:0000313" key="1">
    <source>
        <dbReference type="EMBL" id="CAB4342641.1"/>
    </source>
</evidence>
<sequence length="96" mass="10131">MVSAVSAWTSGTKPSPLTKSAFKFSTNPLPSVVNGGSPGLLTSSRRAGPFFVRFRVVILDPLFDLPIFKLPPLAASVMPLMPSTSSAVAPIIARNF</sequence>
<accession>A0A6J5ZJ67</accession>
<organism evidence="1">
    <name type="scientific">freshwater metagenome</name>
    <dbReference type="NCBI Taxonomy" id="449393"/>
    <lineage>
        <taxon>unclassified sequences</taxon>
        <taxon>metagenomes</taxon>
        <taxon>ecological metagenomes</taxon>
    </lineage>
</organism>
<name>A0A6J5ZJ67_9ZZZZ</name>